<dbReference type="SUPFAM" id="SSF48371">
    <property type="entry name" value="ARM repeat"/>
    <property type="match status" value="1"/>
</dbReference>
<dbReference type="KEGG" id="saci:Sinac_1126"/>
<dbReference type="SMART" id="SM00567">
    <property type="entry name" value="EZ_HEAT"/>
    <property type="match status" value="3"/>
</dbReference>
<protein>
    <recommendedName>
        <fullName evidence="4">HEAT repeat protein</fullName>
    </recommendedName>
</protein>
<dbReference type="HOGENOM" id="CLU_844399_0_0_0"/>
<dbReference type="EMBL" id="CP003364">
    <property type="protein sequence ID" value="AGA25522.1"/>
    <property type="molecule type" value="Genomic_DNA"/>
</dbReference>
<name>L0D8G2_SINAD</name>
<evidence type="ECO:0008006" key="4">
    <source>
        <dbReference type="Google" id="ProtNLM"/>
    </source>
</evidence>
<dbReference type="Pfam" id="PF13646">
    <property type="entry name" value="HEAT_2"/>
    <property type="match status" value="1"/>
</dbReference>
<evidence type="ECO:0000256" key="1">
    <source>
        <dbReference type="SAM" id="Phobius"/>
    </source>
</evidence>
<gene>
    <name evidence="2" type="ordered locus">Sinac_1126</name>
</gene>
<keyword evidence="1" id="KW-0812">Transmembrane</keyword>
<evidence type="ECO:0000313" key="3">
    <source>
        <dbReference type="Proteomes" id="UP000010798"/>
    </source>
</evidence>
<dbReference type="Proteomes" id="UP000010798">
    <property type="component" value="Chromosome"/>
</dbReference>
<dbReference type="InterPro" id="IPR004155">
    <property type="entry name" value="PBS_lyase_HEAT"/>
</dbReference>
<dbReference type="InterPro" id="IPR016024">
    <property type="entry name" value="ARM-type_fold"/>
</dbReference>
<dbReference type="AlphaFoldDB" id="L0D8G2"/>
<dbReference type="RefSeq" id="WP_015244698.1">
    <property type="nucleotide sequence ID" value="NC_019892.1"/>
</dbReference>
<dbReference type="Gene3D" id="1.25.10.10">
    <property type="entry name" value="Leucine-rich Repeat Variant"/>
    <property type="match status" value="1"/>
</dbReference>
<keyword evidence="1" id="KW-1133">Transmembrane helix</keyword>
<dbReference type="InterPro" id="IPR011989">
    <property type="entry name" value="ARM-like"/>
</dbReference>
<proteinExistence type="predicted"/>
<dbReference type="OrthoDB" id="254012at2"/>
<accession>L0D8G2</accession>
<feature type="transmembrane region" description="Helical" evidence="1">
    <location>
        <begin position="28"/>
        <end position="50"/>
    </location>
</feature>
<keyword evidence="1" id="KW-0472">Membrane</keyword>
<sequence length="329" mass="35638">MSQPTEHQPPYDPALTDLPPVEAPSAGFIVQLFVIPAVIVAVVIVVWLLFGKLAGGERDAMEYVRLLRSPNAHWRAAYELASLIQNDPKLASDPKLLGELTDLLAHDLDLKESPELTQYVTLTLGAFQTLDAQSADGRNVDPLTILARALEPKQPPQVRLAAAISLAKHAARLDGRLEDAGAIKALEVASEDENQELRQAAVYALGFFGGDSSTRVLRDRLKDVDCYVRYNAAIALGRRGDSASQGVFREMLSSTDLNKIITLSSPSEKHSKIEAIELEALQALQYSVDHKSPGLAEQLRPEISNLSKSGLVGVRNSALALLKSLPVTP</sequence>
<reference evidence="2 3" key="1">
    <citation type="submission" date="2012-02" db="EMBL/GenBank/DDBJ databases">
        <title>Complete sequence of chromosome of Singulisphaera acidiphila DSM 18658.</title>
        <authorList>
            <consortium name="US DOE Joint Genome Institute (JGI-PGF)"/>
            <person name="Lucas S."/>
            <person name="Copeland A."/>
            <person name="Lapidus A."/>
            <person name="Glavina del Rio T."/>
            <person name="Dalin E."/>
            <person name="Tice H."/>
            <person name="Bruce D."/>
            <person name="Goodwin L."/>
            <person name="Pitluck S."/>
            <person name="Peters L."/>
            <person name="Ovchinnikova G."/>
            <person name="Chertkov O."/>
            <person name="Kyrpides N."/>
            <person name="Mavromatis K."/>
            <person name="Ivanova N."/>
            <person name="Brettin T."/>
            <person name="Detter J.C."/>
            <person name="Han C."/>
            <person name="Larimer F."/>
            <person name="Land M."/>
            <person name="Hauser L."/>
            <person name="Markowitz V."/>
            <person name="Cheng J.-F."/>
            <person name="Hugenholtz P."/>
            <person name="Woyke T."/>
            <person name="Wu D."/>
            <person name="Tindall B."/>
            <person name="Pomrenke H."/>
            <person name="Brambilla E."/>
            <person name="Klenk H.-P."/>
            <person name="Eisen J.A."/>
        </authorList>
    </citation>
    <scope>NUCLEOTIDE SEQUENCE [LARGE SCALE GENOMIC DNA]</scope>
    <source>
        <strain evidence="3">ATCC BAA-1392 / DSM 18658 / VKM B-2454 / MOB10</strain>
    </source>
</reference>
<dbReference type="eggNOG" id="COG1413">
    <property type="taxonomic scope" value="Bacteria"/>
</dbReference>
<organism evidence="2 3">
    <name type="scientific">Singulisphaera acidiphila (strain ATCC BAA-1392 / DSM 18658 / VKM B-2454 / MOB10)</name>
    <dbReference type="NCBI Taxonomy" id="886293"/>
    <lineage>
        <taxon>Bacteria</taxon>
        <taxon>Pseudomonadati</taxon>
        <taxon>Planctomycetota</taxon>
        <taxon>Planctomycetia</taxon>
        <taxon>Isosphaerales</taxon>
        <taxon>Isosphaeraceae</taxon>
        <taxon>Singulisphaera</taxon>
    </lineage>
</organism>
<keyword evidence="3" id="KW-1185">Reference proteome</keyword>
<evidence type="ECO:0000313" key="2">
    <source>
        <dbReference type="EMBL" id="AGA25522.1"/>
    </source>
</evidence>